<dbReference type="PROSITE" id="PS50146">
    <property type="entry name" value="DAGK"/>
    <property type="match status" value="1"/>
</dbReference>
<dbReference type="InterPro" id="IPR016064">
    <property type="entry name" value="NAD/diacylglycerol_kinase_sf"/>
</dbReference>
<keyword evidence="8" id="KW-1208">Phospholipid metabolism</keyword>
<dbReference type="Proteomes" id="UP000198797">
    <property type="component" value="Unassembled WGS sequence"/>
</dbReference>
<gene>
    <name evidence="11" type="ORF">GA0070216_118117</name>
</gene>
<evidence type="ECO:0000256" key="7">
    <source>
        <dbReference type="ARBA" id="ARBA00023209"/>
    </source>
</evidence>
<organism evidence="11 12">
    <name type="scientific">Micromonospora matsumotoense</name>
    <dbReference type="NCBI Taxonomy" id="121616"/>
    <lineage>
        <taxon>Bacteria</taxon>
        <taxon>Bacillati</taxon>
        <taxon>Actinomycetota</taxon>
        <taxon>Actinomycetes</taxon>
        <taxon>Micromonosporales</taxon>
        <taxon>Micromonosporaceae</taxon>
        <taxon>Micromonospora</taxon>
    </lineage>
</organism>
<dbReference type="EMBL" id="FMCU01000018">
    <property type="protein sequence ID" value="SCF45670.1"/>
    <property type="molecule type" value="Genomic_DNA"/>
</dbReference>
<keyword evidence="4" id="KW-0547">Nucleotide-binding</keyword>
<protein>
    <submittedName>
        <fullName evidence="11">Diacylglycerol kinase family enzyme</fullName>
    </submittedName>
</protein>
<reference evidence="12" key="1">
    <citation type="submission" date="2016-06" db="EMBL/GenBank/DDBJ databases">
        <authorList>
            <person name="Varghese N."/>
            <person name="Submissions Spin"/>
        </authorList>
    </citation>
    <scope>NUCLEOTIDE SEQUENCE [LARGE SCALE GENOMIC DNA]</scope>
    <source>
        <strain evidence="12">DSM 44100</strain>
    </source>
</reference>
<dbReference type="Gene3D" id="3.40.50.10330">
    <property type="entry name" value="Probable inorganic polyphosphate/atp-NAD kinase, domain 1"/>
    <property type="match status" value="1"/>
</dbReference>
<dbReference type="PANTHER" id="PTHR12358">
    <property type="entry name" value="SPHINGOSINE KINASE"/>
    <property type="match status" value="1"/>
</dbReference>
<keyword evidence="7" id="KW-0594">Phospholipid biosynthesis</keyword>
<keyword evidence="6" id="KW-0067">ATP-binding</keyword>
<evidence type="ECO:0000256" key="5">
    <source>
        <dbReference type="ARBA" id="ARBA00022777"/>
    </source>
</evidence>
<evidence type="ECO:0000256" key="9">
    <source>
        <dbReference type="SAM" id="MobiDB-lite"/>
    </source>
</evidence>
<dbReference type="InterPro" id="IPR050187">
    <property type="entry name" value="Lipid_Phosphate_FormReg"/>
</dbReference>
<evidence type="ECO:0000313" key="12">
    <source>
        <dbReference type="Proteomes" id="UP000198797"/>
    </source>
</evidence>
<dbReference type="GO" id="GO:0005886">
    <property type="term" value="C:plasma membrane"/>
    <property type="evidence" value="ECO:0007669"/>
    <property type="project" value="TreeGrafter"/>
</dbReference>
<evidence type="ECO:0000256" key="1">
    <source>
        <dbReference type="ARBA" id="ARBA00001946"/>
    </source>
</evidence>
<dbReference type="Pfam" id="PF19279">
    <property type="entry name" value="YegS_C"/>
    <property type="match status" value="1"/>
</dbReference>
<keyword evidence="3" id="KW-0808">Transferase</keyword>
<name>A0A1C5AKC1_9ACTN</name>
<feature type="region of interest" description="Disordered" evidence="9">
    <location>
        <begin position="1"/>
        <end position="26"/>
    </location>
</feature>
<dbReference type="Pfam" id="PF00781">
    <property type="entry name" value="DAGK_cat"/>
    <property type="match status" value="1"/>
</dbReference>
<dbReference type="GO" id="GO:0005524">
    <property type="term" value="F:ATP binding"/>
    <property type="evidence" value="ECO:0007669"/>
    <property type="project" value="UniProtKB-KW"/>
</dbReference>
<feature type="domain" description="DAGKc" evidence="10">
    <location>
        <begin position="20"/>
        <end position="150"/>
    </location>
</feature>
<keyword evidence="7" id="KW-0443">Lipid metabolism</keyword>
<accession>A0A1C5AKC1</accession>
<keyword evidence="5 11" id="KW-0418">Kinase</keyword>
<dbReference type="SMART" id="SM00046">
    <property type="entry name" value="DAGKc"/>
    <property type="match status" value="1"/>
</dbReference>
<dbReference type="InterPro" id="IPR017438">
    <property type="entry name" value="ATP-NAD_kinase_N"/>
</dbReference>
<comment type="cofactor">
    <cofactor evidence="1">
        <name>Mg(2+)</name>
        <dbReference type="ChEBI" id="CHEBI:18420"/>
    </cofactor>
</comment>
<keyword evidence="7" id="KW-0444">Lipid biosynthesis</keyword>
<evidence type="ECO:0000256" key="2">
    <source>
        <dbReference type="ARBA" id="ARBA00005983"/>
    </source>
</evidence>
<dbReference type="STRING" id="121616.GA0070216_118117"/>
<evidence type="ECO:0000313" key="11">
    <source>
        <dbReference type="EMBL" id="SCF45670.1"/>
    </source>
</evidence>
<dbReference type="Gene3D" id="2.60.200.40">
    <property type="match status" value="1"/>
</dbReference>
<sequence>MLHTDAVDGAEQKRTVTGDDRAPRSAVVVNPTKVTDLDEFRRTVDESLAAAGWPAPTWYETTAEDPGRGQTTQAVEAGAELVFACGGDGTVMACVTALAGTDVELAVLPQGTGNLLAANLGLSNDLAAGLEVAVERGRRRLDVGVVDDRCFAVMAGMGFDAQMLADTSETTKARIGWPAYVMGAAKHLRDRPMRVTIRIDGRPAMRRRARSVLVANVGRLQGGVRLLTEAEPDDGWLDVAVLTPRTLRHWLALGWALVRRQGSVPRMEVHRARKVVITSNRAQPRQLDGDLIAPGRTLTAEIKPESLWLCVPRPAHDPDLAYDADAAAQRGEKLVEEARRE</sequence>
<keyword evidence="12" id="KW-1185">Reference proteome</keyword>
<evidence type="ECO:0000259" key="10">
    <source>
        <dbReference type="PROSITE" id="PS50146"/>
    </source>
</evidence>
<proteinExistence type="inferred from homology"/>
<dbReference type="InterPro" id="IPR045540">
    <property type="entry name" value="YegS/DAGK_C"/>
</dbReference>
<evidence type="ECO:0000256" key="4">
    <source>
        <dbReference type="ARBA" id="ARBA00022741"/>
    </source>
</evidence>
<dbReference type="InterPro" id="IPR001206">
    <property type="entry name" value="Diacylglycerol_kinase_cat_dom"/>
</dbReference>
<dbReference type="GO" id="GO:0008654">
    <property type="term" value="P:phospholipid biosynthetic process"/>
    <property type="evidence" value="ECO:0007669"/>
    <property type="project" value="UniProtKB-KW"/>
</dbReference>
<feature type="compositionally biased region" description="Basic and acidic residues" evidence="9">
    <location>
        <begin position="10"/>
        <end position="23"/>
    </location>
</feature>
<evidence type="ECO:0000256" key="6">
    <source>
        <dbReference type="ARBA" id="ARBA00022840"/>
    </source>
</evidence>
<dbReference type="AlphaFoldDB" id="A0A1C5AKC1"/>
<dbReference type="GO" id="GO:0016301">
    <property type="term" value="F:kinase activity"/>
    <property type="evidence" value="ECO:0007669"/>
    <property type="project" value="UniProtKB-KW"/>
</dbReference>
<dbReference type="PANTHER" id="PTHR12358:SF106">
    <property type="entry name" value="LIPID KINASE YEGS"/>
    <property type="match status" value="1"/>
</dbReference>
<comment type="similarity">
    <text evidence="2">Belongs to the diacylglycerol/lipid kinase family.</text>
</comment>
<evidence type="ECO:0000256" key="8">
    <source>
        <dbReference type="ARBA" id="ARBA00023264"/>
    </source>
</evidence>
<evidence type="ECO:0000256" key="3">
    <source>
        <dbReference type="ARBA" id="ARBA00022679"/>
    </source>
</evidence>
<dbReference type="SUPFAM" id="SSF111331">
    <property type="entry name" value="NAD kinase/diacylglycerol kinase-like"/>
    <property type="match status" value="1"/>
</dbReference>